<evidence type="ECO:0000256" key="1">
    <source>
        <dbReference type="SAM" id="SignalP"/>
    </source>
</evidence>
<name>A0AAN8Q2K0_PATCE</name>
<gene>
    <name evidence="2" type="ORF">SNE40_001119</name>
</gene>
<evidence type="ECO:0008006" key="4">
    <source>
        <dbReference type="Google" id="ProtNLM"/>
    </source>
</evidence>
<reference evidence="2 3" key="1">
    <citation type="submission" date="2024-01" db="EMBL/GenBank/DDBJ databases">
        <title>The genome of the rayed Mediterranean limpet Patella caerulea (Linnaeus, 1758).</title>
        <authorList>
            <person name="Anh-Thu Weber A."/>
            <person name="Halstead-Nussloch G."/>
        </authorList>
    </citation>
    <scope>NUCLEOTIDE SEQUENCE [LARGE SCALE GENOMIC DNA]</scope>
    <source>
        <strain evidence="2">AATW-2023a</strain>
        <tissue evidence="2">Whole specimen</tissue>
    </source>
</reference>
<keyword evidence="3" id="KW-1185">Reference proteome</keyword>
<dbReference type="AlphaFoldDB" id="A0AAN8Q2K0"/>
<evidence type="ECO:0000313" key="2">
    <source>
        <dbReference type="EMBL" id="KAK6195761.1"/>
    </source>
</evidence>
<feature type="signal peptide" evidence="1">
    <location>
        <begin position="1"/>
        <end position="21"/>
    </location>
</feature>
<comment type="caution">
    <text evidence="2">The sequence shown here is derived from an EMBL/GenBank/DDBJ whole genome shotgun (WGS) entry which is preliminary data.</text>
</comment>
<accession>A0AAN8Q2K0</accession>
<feature type="chain" id="PRO_5042823921" description="DUF19 domain-containing protein" evidence="1">
    <location>
        <begin position="22"/>
        <end position="251"/>
    </location>
</feature>
<organism evidence="2 3">
    <name type="scientific">Patella caerulea</name>
    <name type="common">Rayed Mediterranean limpet</name>
    <dbReference type="NCBI Taxonomy" id="87958"/>
    <lineage>
        <taxon>Eukaryota</taxon>
        <taxon>Metazoa</taxon>
        <taxon>Spiralia</taxon>
        <taxon>Lophotrochozoa</taxon>
        <taxon>Mollusca</taxon>
        <taxon>Gastropoda</taxon>
        <taxon>Patellogastropoda</taxon>
        <taxon>Patelloidea</taxon>
        <taxon>Patellidae</taxon>
        <taxon>Patella</taxon>
    </lineage>
</organism>
<proteinExistence type="predicted"/>
<dbReference type="Proteomes" id="UP001347796">
    <property type="component" value="Unassembled WGS sequence"/>
</dbReference>
<keyword evidence="1" id="KW-0732">Signal</keyword>
<protein>
    <recommendedName>
        <fullName evidence="4">DUF19 domain-containing protein</fullName>
    </recommendedName>
</protein>
<sequence length="251" mass="27475">MGIQEMNFVGILLLFVNGVVAFNTSVTGNLSTTTTRATPPPTPVIFTSGPVSSSPQACAEANMCFNEAISKYFPLLPWQPRPTPVPDINELCRIFPEVKDCYLSKKPGCQKPGTSTIVQDSTIASVSYVCTDQGKNALTKIEDCFKDNSTLVKAKQCDFVTSEDIDNSDHCSFLHYNLNCIINVTRTNCGERDARLVTNIIEPSIVPFERAFNCSVRLQTDGNNGNSGSKITASWTITVFIIKLFINIQGI</sequence>
<dbReference type="EMBL" id="JAZGQO010000001">
    <property type="protein sequence ID" value="KAK6195761.1"/>
    <property type="molecule type" value="Genomic_DNA"/>
</dbReference>
<evidence type="ECO:0000313" key="3">
    <source>
        <dbReference type="Proteomes" id="UP001347796"/>
    </source>
</evidence>